<dbReference type="PANTHER" id="PTHR30047">
    <property type="entry name" value="HIGH-AFFINITY CHOLINE TRANSPORT PROTEIN-RELATED"/>
    <property type="match status" value="1"/>
</dbReference>
<comment type="subcellular location">
    <subcellularLocation>
        <location evidence="1">Cell membrane</location>
        <topology evidence="1">Multi-pass membrane protein</topology>
    </subcellularLocation>
</comment>
<gene>
    <name evidence="8" type="ORF">THAPSDRAFT_262307</name>
</gene>
<keyword evidence="2" id="KW-0813">Transport</keyword>
<evidence type="ECO:0000256" key="7">
    <source>
        <dbReference type="SAM" id="Phobius"/>
    </source>
</evidence>
<keyword evidence="9" id="KW-1185">Reference proteome</keyword>
<dbReference type="OMA" id="ITIWVIT"/>
<keyword evidence="5 7" id="KW-1133">Transmembrane helix</keyword>
<dbReference type="PaxDb" id="35128-Thaps262307"/>
<evidence type="ECO:0000256" key="1">
    <source>
        <dbReference type="ARBA" id="ARBA00004651"/>
    </source>
</evidence>
<protein>
    <submittedName>
        <fullName evidence="8">Uncharacterized protein</fullName>
    </submittedName>
</protein>
<evidence type="ECO:0000256" key="4">
    <source>
        <dbReference type="ARBA" id="ARBA00022692"/>
    </source>
</evidence>
<keyword evidence="4 7" id="KW-0812">Transmembrane</keyword>
<feature type="transmembrane region" description="Helical" evidence="7">
    <location>
        <begin position="226"/>
        <end position="247"/>
    </location>
</feature>
<reference evidence="8 9" key="2">
    <citation type="journal article" date="2008" name="Nature">
        <title>The Phaeodactylum genome reveals the evolutionary history of diatom genomes.</title>
        <authorList>
            <person name="Bowler C."/>
            <person name="Allen A.E."/>
            <person name="Badger J.H."/>
            <person name="Grimwood J."/>
            <person name="Jabbari K."/>
            <person name="Kuo A."/>
            <person name="Maheswari U."/>
            <person name="Martens C."/>
            <person name="Maumus F."/>
            <person name="Otillar R.P."/>
            <person name="Rayko E."/>
            <person name="Salamov A."/>
            <person name="Vandepoele K."/>
            <person name="Beszteri B."/>
            <person name="Gruber A."/>
            <person name="Heijde M."/>
            <person name="Katinka M."/>
            <person name="Mock T."/>
            <person name="Valentin K."/>
            <person name="Verret F."/>
            <person name="Berges J.A."/>
            <person name="Brownlee C."/>
            <person name="Cadoret J.P."/>
            <person name="Chiovitti A."/>
            <person name="Choi C.J."/>
            <person name="Coesel S."/>
            <person name="De Martino A."/>
            <person name="Detter J.C."/>
            <person name="Durkin C."/>
            <person name="Falciatore A."/>
            <person name="Fournet J."/>
            <person name="Haruta M."/>
            <person name="Huysman M.J."/>
            <person name="Jenkins B.D."/>
            <person name="Jiroutova K."/>
            <person name="Jorgensen R.E."/>
            <person name="Joubert Y."/>
            <person name="Kaplan A."/>
            <person name="Kroger N."/>
            <person name="Kroth P.G."/>
            <person name="La Roche J."/>
            <person name="Lindquist E."/>
            <person name="Lommer M."/>
            <person name="Martin-Jezequel V."/>
            <person name="Lopez P.J."/>
            <person name="Lucas S."/>
            <person name="Mangogna M."/>
            <person name="McGinnis K."/>
            <person name="Medlin L.K."/>
            <person name="Montsant A."/>
            <person name="Oudot-Le Secq M.P."/>
            <person name="Napoli C."/>
            <person name="Obornik M."/>
            <person name="Parker M.S."/>
            <person name="Petit J.L."/>
            <person name="Porcel B.M."/>
            <person name="Poulsen N."/>
            <person name="Robison M."/>
            <person name="Rychlewski L."/>
            <person name="Rynearson T.A."/>
            <person name="Schmutz J."/>
            <person name="Shapiro H."/>
            <person name="Siaut M."/>
            <person name="Stanley M."/>
            <person name="Sussman M.R."/>
            <person name="Taylor A.R."/>
            <person name="Vardi A."/>
            <person name="von Dassow P."/>
            <person name="Vyverman W."/>
            <person name="Willis A."/>
            <person name="Wyrwicz L.S."/>
            <person name="Rokhsar D.S."/>
            <person name="Weissenbach J."/>
            <person name="Armbrust E.V."/>
            <person name="Green B.R."/>
            <person name="Van de Peer Y."/>
            <person name="Grigoriev I.V."/>
        </authorList>
    </citation>
    <scope>NUCLEOTIDE SEQUENCE [LARGE SCALE GENOMIC DNA]</scope>
    <source>
        <strain evidence="8 9">CCMP1335</strain>
    </source>
</reference>
<organism evidence="8 9">
    <name type="scientific">Thalassiosira pseudonana</name>
    <name type="common">Marine diatom</name>
    <name type="synonym">Cyclotella nana</name>
    <dbReference type="NCBI Taxonomy" id="35128"/>
    <lineage>
        <taxon>Eukaryota</taxon>
        <taxon>Sar</taxon>
        <taxon>Stramenopiles</taxon>
        <taxon>Ochrophyta</taxon>
        <taxon>Bacillariophyta</taxon>
        <taxon>Coscinodiscophyceae</taxon>
        <taxon>Thalassiosirophycidae</taxon>
        <taxon>Thalassiosirales</taxon>
        <taxon>Thalassiosiraceae</taxon>
        <taxon>Thalassiosira</taxon>
    </lineage>
</organism>
<feature type="transmembrane region" description="Helical" evidence="7">
    <location>
        <begin position="29"/>
        <end position="50"/>
    </location>
</feature>
<keyword evidence="3" id="KW-1003">Cell membrane</keyword>
<feature type="transmembrane region" description="Helical" evidence="7">
    <location>
        <begin position="84"/>
        <end position="104"/>
    </location>
</feature>
<dbReference type="AlphaFoldDB" id="B8C0E1"/>
<evidence type="ECO:0000256" key="2">
    <source>
        <dbReference type="ARBA" id="ARBA00022448"/>
    </source>
</evidence>
<dbReference type="GeneID" id="7451357"/>
<dbReference type="Proteomes" id="UP000001449">
    <property type="component" value="Chromosome 4"/>
</dbReference>
<accession>B8C0E1</accession>
<dbReference type="EMBL" id="CM000641">
    <property type="protein sequence ID" value="EED93048.1"/>
    <property type="molecule type" value="Genomic_DNA"/>
</dbReference>
<feature type="transmembrane region" description="Helical" evidence="7">
    <location>
        <begin position="201"/>
        <end position="219"/>
    </location>
</feature>
<dbReference type="Pfam" id="PF02028">
    <property type="entry name" value="BCCT"/>
    <property type="match status" value="1"/>
</dbReference>
<evidence type="ECO:0000313" key="9">
    <source>
        <dbReference type="Proteomes" id="UP000001449"/>
    </source>
</evidence>
<evidence type="ECO:0000256" key="5">
    <source>
        <dbReference type="ARBA" id="ARBA00022989"/>
    </source>
</evidence>
<feature type="transmembrane region" description="Helical" evidence="7">
    <location>
        <begin position="271"/>
        <end position="295"/>
    </location>
</feature>
<feature type="transmembrane region" description="Helical" evidence="7">
    <location>
        <begin position="172"/>
        <end position="195"/>
    </location>
</feature>
<feature type="non-terminal residue" evidence="8">
    <location>
        <position position="368"/>
    </location>
</feature>
<dbReference type="InParanoid" id="B8C0E1"/>
<proteinExistence type="predicted"/>
<feature type="transmembrane region" description="Helical" evidence="7">
    <location>
        <begin position="307"/>
        <end position="331"/>
    </location>
</feature>
<dbReference type="KEGG" id="tps:THAPSDRAFT_262307"/>
<dbReference type="HOGENOM" id="CLU_873185_0_0_1"/>
<sequence length="368" mass="41289">MTFFVIWLAYRFGSIKLGKKDAEPEFSDASYFAMLFSAGVGVGLFFYGVSEPLWHQGSNRYAMSGYHSQNEIDQWALEITMYHWGFAAWSPYLVVAISAALASYQFDLPLTVRSTFYPIFGEYVWGWVGDFIDGWSIVMTVAGVCTSLGLGTMQIATGLQRVGWVDPEKEDLMNVYIITIWVITGFATVSVVSGLKVGIKILSLAGFCLGCLILFLCFVMEKSYYLLNLVVQTTGVYLQWSIFQVPFWTDAFASLTPGEGRAVDGKSAESWWIGAWTVFYMAWWVSWACFVGIFIARISKNRSIRSVVCGVFLAPTLYALLWFPIMGGIGLRQQRQALELKQLGADYFQDEAHYMASGSSFCYDVPQS</sequence>
<name>B8C0E1_THAPS</name>
<evidence type="ECO:0000313" key="8">
    <source>
        <dbReference type="EMBL" id="EED93048.1"/>
    </source>
</evidence>
<dbReference type="GO" id="GO:0005886">
    <property type="term" value="C:plasma membrane"/>
    <property type="evidence" value="ECO:0007669"/>
    <property type="project" value="UniProtKB-SubCell"/>
</dbReference>
<evidence type="ECO:0000256" key="6">
    <source>
        <dbReference type="ARBA" id="ARBA00023136"/>
    </source>
</evidence>
<dbReference type="PANTHER" id="PTHR30047:SF7">
    <property type="entry name" value="HIGH-AFFINITY CHOLINE TRANSPORT PROTEIN"/>
    <property type="match status" value="1"/>
</dbReference>
<dbReference type="InterPro" id="IPR000060">
    <property type="entry name" value="BCCT_transptr"/>
</dbReference>
<evidence type="ECO:0000256" key="3">
    <source>
        <dbReference type="ARBA" id="ARBA00022475"/>
    </source>
</evidence>
<dbReference type="GO" id="GO:0022857">
    <property type="term" value="F:transmembrane transporter activity"/>
    <property type="evidence" value="ECO:0007669"/>
    <property type="project" value="InterPro"/>
</dbReference>
<dbReference type="eggNOG" id="ENOG502QRGP">
    <property type="taxonomic scope" value="Eukaryota"/>
</dbReference>
<reference evidence="8 9" key="1">
    <citation type="journal article" date="2004" name="Science">
        <title>The genome of the diatom Thalassiosira pseudonana: ecology, evolution, and metabolism.</title>
        <authorList>
            <person name="Armbrust E.V."/>
            <person name="Berges J.A."/>
            <person name="Bowler C."/>
            <person name="Green B.R."/>
            <person name="Martinez D."/>
            <person name="Putnam N.H."/>
            <person name="Zhou S."/>
            <person name="Allen A.E."/>
            <person name="Apt K.E."/>
            <person name="Bechner M."/>
            <person name="Brzezinski M.A."/>
            <person name="Chaal B.K."/>
            <person name="Chiovitti A."/>
            <person name="Davis A.K."/>
            <person name="Demarest M.S."/>
            <person name="Detter J.C."/>
            <person name="Glavina T."/>
            <person name="Goodstein D."/>
            <person name="Hadi M.Z."/>
            <person name="Hellsten U."/>
            <person name="Hildebrand M."/>
            <person name="Jenkins B.D."/>
            <person name="Jurka J."/>
            <person name="Kapitonov V.V."/>
            <person name="Kroger N."/>
            <person name="Lau W.W."/>
            <person name="Lane T.W."/>
            <person name="Larimer F.W."/>
            <person name="Lippmeier J.C."/>
            <person name="Lucas S."/>
            <person name="Medina M."/>
            <person name="Montsant A."/>
            <person name="Obornik M."/>
            <person name="Parker M.S."/>
            <person name="Palenik B."/>
            <person name="Pazour G.J."/>
            <person name="Richardson P.M."/>
            <person name="Rynearson T.A."/>
            <person name="Saito M.A."/>
            <person name="Schwartz D.C."/>
            <person name="Thamatrakoln K."/>
            <person name="Valentin K."/>
            <person name="Vardi A."/>
            <person name="Wilkerson F.P."/>
            <person name="Rokhsar D.S."/>
        </authorList>
    </citation>
    <scope>NUCLEOTIDE SEQUENCE [LARGE SCALE GENOMIC DNA]</scope>
    <source>
        <strain evidence="8 9">CCMP1335</strain>
    </source>
</reference>
<feature type="transmembrane region" description="Helical" evidence="7">
    <location>
        <begin position="124"/>
        <end position="151"/>
    </location>
</feature>
<keyword evidence="6 7" id="KW-0472">Membrane</keyword>
<dbReference type="RefSeq" id="XP_002289511.1">
    <property type="nucleotide sequence ID" value="XM_002289475.1"/>
</dbReference>
<dbReference type="STRING" id="35128.B8C0E1"/>